<comment type="subcellular location">
    <subcellularLocation>
        <location evidence="1 7">Cell membrane</location>
        <topology evidence="1 7">Multi-pass membrane protein</topology>
    </subcellularLocation>
</comment>
<gene>
    <name evidence="9" type="ORF">LIP_1991</name>
</gene>
<evidence type="ECO:0000256" key="7">
    <source>
        <dbReference type="RuleBase" id="RU363032"/>
    </source>
</evidence>
<dbReference type="PROSITE" id="PS50928">
    <property type="entry name" value="ABC_TM1"/>
    <property type="match status" value="1"/>
</dbReference>
<accession>A0A0K2SLE9</accession>
<dbReference type="SUPFAM" id="SSF161098">
    <property type="entry name" value="MetI-like"/>
    <property type="match status" value="1"/>
</dbReference>
<keyword evidence="6 7" id="KW-0472">Membrane</keyword>
<keyword evidence="5 7" id="KW-1133">Transmembrane helix</keyword>
<reference evidence="10" key="1">
    <citation type="submission" date="2015-07" db="EMBL/GenBank/DDBJ databases">
        <title>Complete genome sequence and phylogenetic analysis of Limnochorda pilosa.</title>
        <authorList>
            <person name="Watanabe M."/>
            <person name="Kojima H."/>
            <person name="Fukui M."/>
        </authorList>
    </citation>
    <scope>NUCLEOTIDE SEQUENCE [LARGE SCALE GENOMIC DNA]</scope>
    <source>
        <strain evidence="10">HC45</strain>
    </source>
</reference>
<dbReference type="GO" id="GO:0005886">
    <property type="term" value="C:plasma membrane"/>
    <property type="evidence" value="ECO:0007669"/>
    <property type="project" value="UniProtKB-SubCell"/>
</dbReference>
<proteinExistence type="inferred from homology"/>
<name>A0A0K2SLE9_LIMPI</name>
<feature type="transmembrane region" description="Helical" evidence="7">
    <location>
        <begin position="114"/>
        <end position="137"/>
    </location>
</feature>
<dbReference type="GO" id="GO:0055085">
    <property type="term" value="P:transmembrane transport"/>
    <property type="evidence" value="ECO:0007669"/>
    <property type="project" value="InterPro"/>
</dbReference>
<dbReference type="STRING" id="1555112.LIP_1991"/>
<evidence type="ECO:0000256" key="3">
    <source>
        <dbReference type="ARBA" id="ARBA00022475"/>
    </source>
</evidence>
<comment type="similarity">
    <text evidence="7">Belongs to the binding-protein-dependent transport system permease family.</text>
</comment>
<dbReference type="CDD" id="cd06261">
    <property type="entry name" value="TM_PBP2"/>
    <property type="match status" value="1"/>
</dbReference>
<feature type="transmembrane region" description="Helical" evidence="7">
    <location>
        <begin position="214"/>
        <end position="233"/>
    </location>
</feature>
<keyword evidence="10" id="KW-1185">Reference proteome</keyword>
<evidence type="ECO:0000256" key="6">
    <source>
        <dbReference type="ARBA" id="ARBA00023136"/>
    </source>
</evidence>
<feature type="transmembrane region" description="Helical" evidence="7">
    <location>
        <begin position="263"/>
        <end position="285"/>
    </location>
</feature>
<dbReference type="AlphaFoldDB" id="A0A0K2SLE9"/>
<feature type="transmembrane region" description="Helical" evidence="7">
    <location>
        <begin position="7"/>
        <end position="27"/>
    </location>
</feature>
<dbReference type="Pfam" id="PF00528">
    <property type="entry name" value="BPD_transp_1"/>
    <property type="match status" value="1"/>
</dbReference>
<evidence type="ECO:0000256" key="5">
    <source>
        <dbReference type="ARBA" id="ARBA00022989"/>
    </source>
</evidence>
<sequence>MRPSQRYLSAALFVLPALTLYVLFVIYPTLDALRISLYHWRGFSSQRTFAGLENFARLLGDPIYWKALLNNAEIVALTIAVALPAALLLAVAISRSGAGTRFYRVVLPFPNAMGDVAIATLWIFIYSPIFGLLNGILRGTGLGGWARGWLGSPSTALVAVTVPMIWKWVGFYTLLLLGGIYAIDREIDDAARIDGASEWQRFWSITLPLIRQNVVVAVVFMLVLSFNSVFAFTEVMTHGGNPNRATETVPSYLVEQAFQYSQFGYGSAIGVSMLVLMLVVSVFAIRQLLGEGRRA</sequence>
<reference evidence="10" key="2">
    <citation type="journal article" date="2016" name="Int. J. Syst. Evol. Microbiol.">
        <title>Complete genome sequence and cell structure of Limnochorda pilosa, a Gram-negative spore-former within the phylum Firmicutes.</title>
        <authorList>
            <person name="Watanabe M."/>
            <person name="Kojima H."/>
            <person name="Fukui M."/>
        </authorList>
    </citation>
    <scope>NUCLEOTIDE SEQUENCE [LARGE SCALE GENOMIC DNA]</scope>
    <source>
        <strain evidence="10">HC45</strain>
    </source>
</reference>
<feature type="transmembrane region" description="Helical" evidence="7">
    <location>
        <begin position="157"/>
        <end position="183"/>
    </location>
</feature>
<feature type="transmembrane region" description="Helical" evidence="7">
    <location>
        <begin position="74"/>
        <end position="93"/>
    </location>
</feature>
<evidence type="ECO:0000256" key="1">
    <source>
        <dbReference type="ARBA" id="ARBA00004651"/>
    </source>
</evidence>
<organism evidence="9 10">
    <name type="scientific">Limnochorda pilosa</name>
    <dbReference type="NCBI Taxonomy" id="1555112"/>
    <lineage>
        <taxon>Bacteria</taxon>
        <taxon>Bacillati</taxon>
        <taxon>Bacillota</taxon>
        <taxon>Limnochordia</taxon>
        <taxon>Limnochordales</taxon>
        <taxon>Limnochordaceae</taxon>
        <taxon>Limnochorda</taxon>
    </lineage>
</organism>
<dbReference type="PANTHER" id="PTHR43227:SF8">
    <property type="entry name" value="DIACETYLCHITOBIOSE UPTAKE SYSTEM PERMEASE PROTEIN DASB"/>
    <property type="match status" value="1"/>
</dbReference>
<dbReference type="PANTHER" id="PTHR43227">
    <property type="entry name" value="BLL4140 PROTEIN"/>
    <property type="match status" value="1"/>
</dbReference>
<evidence type="ECO:0000313" key="9">
    <source>
        <dbReference type="EMBL" id="BAS27832.1"/>
    </source>
</evidence>
<keyword evidence="2 7" id="KW-0813">Transport</keyword>
<dbReference type="InterPro" id="IPR050809">
    <property type="entry name" value="UgpAE/MalFG_permease"/>
</dbReference>
<protein>
    <submittedName>
        <fullName evidence="9">ABC transporter permease</fullName>
    </submittedName>
</protein>
<evidence type="ECO:0000313" key="10">
    <source>
        <dbReference type="Proteomes" id="UP000065807"/>
    </source>
</evidence>
<evidence type="ECO:0000256" key="2">
    <source>
        <dbReference type="ARBA" id="ARBA00022448"/>
    </source>
</evidence>
<dbReference type="EMBL" id="AP014924">
    <property type="protein sequence ID" value="BAS27832.1"/>
    <property type="molecule type" value="Genomic_DNA"/>
</dbReference>
<dbReference type="InterPro" id="IPR035906">
    <property type="entry name" value="MetI-like_sf"/>
</dbReference>
<keyword evidence="3" id="KW-1003">Cell membrane</keyword>
<dbReference type="KEGG" id="lpil:LIP_1991"/>
<evidence type="ECO:0000256" key="4">
    <source>
        <dbReference type="ARBA" id="ARBA00022692"/>
    </source>
</evidence>
<evidence type="ECO:0000259" key="8">
    <source>
        <dbReference type="PROSITE" id="PS50928"/>
    </source>
</evidence>
<dbReference type="InterPro" id="IPR000515">
    <property type="entry name" value="MetI-like"/>
</dbReference>
<feature type="domain" description="ABC transmembrane type-1" evidence="8">
    <location>
        <begin position="68"/>
        <end position="284"/>
    </location>
</feature>
<keyword evidence="4 7" id="KW-0812">Transmembrane</keyword>
<dbReference type="Gene3D" id="1.10.3720.10">
    <property type="entry name" value="MetI-like"/>
    <property type="match status" value="1"/>
</dbReference>
<dbReference type="Proteomes" id="UP000065807">
    <property type="component" value="Chromosome"/>
</dbReference>